<dbReference type="EMBL" id="WIVE01000033">
    <property type="protein sequence ID" value="MQX37114.1"/>
    <property type="molecule type" value="Genomic_DNA"/>
</dbReference>
<reference evidence="2 3" key="1">
    <citation type="submission" date="2019-10" db="EMBL/GenBank/DDBJ databases">
        <title>Draft whole-genome sequence of the purple nonsulfur photosynthetic bacterium Roseospira navarrensis DSM 15114.</title>
        <authorList>
            <person name="Kyndt J.A."/>
            <person name="Meyer T.E."/>
        </authorList>
    </citation>
    <scope>NUCLEOTIDE SEQUENCE [LARGE SCALE GENOMIC DNA]</scope>
    <source>
        <strain evidence="2 3">DSM 15114</strain>
    </source>
</reference>
<keyword evidence="3" id="KW-1185">Reference proteome</keyword>
<accession>A0A7X1ZFM1</accession>
<sequence>MSTEALHRPGHRALTTQEWVAACTMAAIGGMLPTLSRIAGTYVSNPGNPLPEIGLLVGLAIFALIGIVLCIAFRQTELRQALIVGISAPGIVTNIVGGLSDGQGRAEAEAEVAALSRTVEQPTAAVMPGGLFIASAHAKDPVFTRESAVQPASTRQAVIQYSQKGLASSTPILVYANTAGRGGAERLGVLGRVSSVAIPHDTVSLSFRSGSLTKTVDVPDSGSFVVTVQVVSKATWGQDLLWALGKQRSGSVVELDARVMTAY</sequence>
<name>A0A7X1ZFM1_9PROT</name>
<comment type="caution">
    <text evidence="2">The sequence shown here is derived from an EMBL/GenBank/DDBJ whole genome shotgun (WGS) entry which is preliminary data.</text>
</comment>
<keyword evidence="1" id="KW-0472">Membrane</keyword>
<feature type="transmembrane region" description="Helical" evidence="1">
    <location>
        <begin position="53"/>
        <end position="73"/>
    </location>
</feature>
<dbReference type="Proteomes" id="UP000434582">
    <property type="component" value="Unassembled WGS sequence"/>
</dbReference>
<proteinExistence type="predicted"/>
<dbReference type="AlphaFoldDB" id="A0A7X1ZFM1"/>
<protein>
    <submittedName>
        <fullName evidence="2">Uncharacterized protein</fullName>
    </submittedName>
</protein>
<keyword evidence="1" id="KW-1133">Transmembrane helix</keyword>
<dbReference type="OrthoDB" id="8159052at2"/>
<organism evidence="2 3">
    <name type="scientific">Roseospira navarrensis</name>
    <dbReference type="NCBI Taxonomy" id="140058"/>
    <lineage>
        <taxon>Bacteria</taxon>
        <taxon>Pseudomonadati</taxon>
        <taxon>Pseudomonadota</taxon>
        <taxon>Alphaproteobacteria</taxon>
        <taxon>Rhodospirillales</taxon>
        <taxon>Rhodospirillaceae</taxon>
        <taxon>Roseospira</taxon>
    </lineage>
</organism>
<dbReference type="RefSeq" id="WP_153344276.1">
    <property type="nucleotide sequence ID" value="NZ_WIVE01000033.1"/>
</dbReference>
<evidence type="ECO:0000256" key="1">
    <source>
        <dbReference type="SAM" id="Phobius"/>
    </source>
</evidence>
<evidence type="ECO:0000313" key="2">
    <source>
        <dbReference type="EMBL" id="MQX37114.1"/>
    </source>
</evidence>
<evidence type="ECO:0000313" key="3">
    <source>
        <dbReference type="Proteomes" id="UP000434582"/>
    </source>
</evidence>
<gene>
    <name evidence="2" type="ORF">GHC57_11350</name>
</gene>
<keyword evidence="1" id="KW-0812">Transmembrane</keyword>